<comment type="caution">
    <text evidence="1">The sequence shown here is derived from an EMBL/GenBank/DDBJ whole genome shotgun (WGS) entry which is preliminary data.</text>
</comment>
<proteinExistence type="predicted"/>
<dbReference type="Proteomes" id="UP000648182">
    <property type="component" value="Unassembled WGS sequence"/>
</dbReference>
<dbReference type="RefSeq" id="WP_191816508.1">
    <property type="nucleotide sequence ID" value="NZ_JACSPV010000079.1"/>
</dbReference>
<dbReference type="EMBL" id="JACSPV010000079">
    <property type="protein sequence ID" value="MBD8007675.1"/>
    <property type="molecule type" value="Genomic_DNA"/>
</dbReference>
<protein>
    <submittedName>
        <fullName evidence="1">Uncharacterized protein</fullName>
    </submittedName>
</protein>
<keyword evidence="2" id="KW-1185">Reference proteome</keyword>
<reference evidence="1 2" key="1">
    <citation type="submission" date="2020-08" db="EMBL/GenBank/DDBJ databases">
        <title>A Genomic Blueprint of the Chicken Gut Microbiome.</title>
        <authorList>
            <person name="Gilroy R."/>
            <person name="Ravi A."/>
            <person name="Getino M."/>
            <person name="Pursley I."/>
            <person name="Horton D.L."/>
            <person name="Alikhan N.-F."/>
            <person name="Baker D."/>
            <person name="Gharbi K."/>
            <person name="Hall N."/>
            <person name="Watson M."/>
            <person name="Adriaenssens E.M."/>
            <person name="Foster-Nyarko E."/>
            <person name="Jarju S."/>
            <person name="Secka A."/>
            <person name="Antonio M."/>
            <person name="Oren A."/>
            <person name="Chaudhuri R."/>
            <person name="La Ragione R.M."/>
            <person name="Hildebrand F."/>
            <person name="Pallen M.J."/>
        </authorList>
    </citation>
    <scope>NUCLEOTIDE SEQUENCE [LARGE SCALE GENOMIC DNA]</scope>
    <source>
        <strain evidence="1 2">Sa1BUA2</strain>
    </source>
</reference>
<sequence length="94" mass="10822">MKELFDSRSVIPSVEIGSHFSILEEQLGPHYSIENLLANHTIYPYYAMFPSRNRQQEIIQDVANDGEGLYARLGVVAERRDCCTIVGYMQLYHL</sequence>
<accession>A0ABR8VSD7</accession>
<name>A0ABR8VSD7_9BACI</name>
<evidence type="ECO:0000313" key="2">
    <source>
        <dbReference type="Proteomes" id="UP000648182"/>
    </source>
</evidence>
<evidence type="ECO:0000313" key="1">
    <source>
        <dbReference type="EMBL" id="MBD8007675.1"/>
    </source>
</evidence>
<gene>
    <name evidence="1" type="ORF">H9631_21795</name>
</gene>
<organism evidence="1 2">
    <name type="scientific">Bacillus norwichensis</name>
    <dbReference type="NCBI Taxonomy" id="2762217"/>
    <lineage>
        <taxon>Bacteria</taxon>
        <taxon>Bacillati</taxon>
        <taxon>Bacillota</taxon>
        <taxon>Bacilli</taxon>
        <taxon>Bacillales</taxon>
        <taxon>Bacillaceae</taxon>
        <taxon>Bacillus</taxon>
    </lineage>
</organism>